<dbReference type="KEGG" id="vbh:CMV30_12060"/>
<evidence type="ECO:0008006" key="4">
    <source>
        <dbReference type="Google" id="ProtNLM"/>
    </source>
</evidence>
<reference evidence="2 3" key="1">
    <citation type="submission" date="2017-09" db="EMBL/GenBank/DDBJ databases">
        <title>Complete genome sequence of Verrucomicrobial strain HZ-65, isolated from freshwater.</title>
        <authorList>
            <person name="Choi A."/>
        </authorList>
    </citation>
    <scope>NUCLEOTIDE SEQUENCE [LARGE SCALE GENOMIC DNA]</scope>
    <source>
        <strain evidence="2 3">HZ-65</strain>
    </source>
</reference>
<evidence type="ECO:0000313" key="3">
    <source>
        <dbReference type="Proteomes" id="UP000217265"/>
    </source>
</evidence>
<proteinExistence type="predicted"/>
<keyword evidence="1" id="KW-1133">Transmembrane helix</keyword>
<keyword evidence="1" id="KW-0472">Membrane</keyword>
<dbReference type="OrthoDB" id="195703at2"/>
<keyword evidence="3" id="KW-1185">Reference proteome</keyword>
<dbReference type="RefSeq" id="WP_096056264.1">
    <property type="nucleotide sequence ID" value="NZ_CP023344.1"/>
</dbReference>
<dbReference type="AlphaFoldDB" id="A0A290Q867"/>
<keyword evidence="1" id="KW-0812">Transmembrane</keyword>
<dbReference type="Proteomes" id="UP000217265">
    <property type="component" value="Chromosome"/>
</dbReference>
<dbReference type="EMBL" id="CP023344">
    <property type="protein sequence ID" value="ATC64633.1"/>
    <property type="molecule type" value="Genomic_DNA"/>
</dbReference>
<organism evidence="2 3">
    <name type="scientific">Nibricoccus aquaticus</name>
    <dbReference type="NCBI Taxonomy" id="2576891"/>
    <lineage>
        <taxon>Bacteria</taxon>
        <taxon>Pseudomonadati</taxon>
        <taxon>Verrucomicrobiota</taxon>
        <taxon>Opitutia</taxon>
        <taxon>Opitutales</taxon>
        <taxon>Opitutaceae</taxon>
        <taxon>Nibricoccus</taxon>
    </lineage>
</organism>
<feature type="transmembrane region" description="Helical" evidence="1">
    <location>
        <begin position="128"/>
        <end position="150"/>
    </location>
</feature>
<gene>
    <name evidence="2" type="ORF">CMV30_12060</name>
</gene>
<accession>A0A290Q867</accession>
<evidence type="ECO:0000313" key="2">
    <source>
        <dbReference type="EMBL" id="ATC64633.1"/>
    </source>
</evidence>
<name>A0A290Q867_9BACT</name>
<sequence length="178" mass="19560">MANNPPPLPSEILSRVLRVASMDGRLLMIVAGTMAILHAAAHQSTGAIVGVLVAGTGAIELHGASQLRSGDPRGMDWLVRSQLLLLATMLLYSAYQLTHFDPATVEQIPFTPEQLEAFKVYRLSKETAVYYAHIISYTTVGLVTLIYQGLMALYYHRRRSAVATALDEELFDALDDRD</sequence>
<protein>
    <recommendedName>
        <fullName evidence="4">Transmembrane protein</fullName>
    </recommendedName>
</protein>
<evidence type="ECO:0000256" key="1">
    <source>
        <dbReference type="SAM" id="Phobius"/>
    </source>
</evidence>